<reference evidence="2 4" key="1">
    <citation type="journal article" date="2014" name="BMC Genomics">
        <title>Genome sequence of Anopheles sinensis provides insight into genetics basis of mosquito competence for malaria parasites.</title>
        <authorList>
            <person name="Zhou D."/>
            <person name="Zhang D."/>
            <person name="Ding G."/>
            <person name="Shi L."/>
            <person name="Hou Q."/>
            <person name="Ye Y."/>
            <person name="Xu Y."/>
            <person name="Zhou H."/>
            <person name="Xiong C."/>
            <person name="Li S."/>
            <person name="Yu J."/>
            <person name="Hong S."/>
            <person name="Yu X."/>
            <person name="Zou P."/>
            <person name="Chen C."/>
            <person name="Chang X."/>
            <person name="Wang W."/>
            <person name="Lv Y."/>
            <person name="Sun Y."/>
            <person name="Ma L."/>
            <person name="Shen B."/>
            <person name="Zhu C."/>
        </authorList>
    </citation>
    <scope>NUCLEOTIDE SEQUENCE [LARGE SCALE GENOMIC DNA]</scope>
</reference>
<protein>
    <submittedName>
        <fullName evidence="2 3">Uncharacterized protein</fullName>
    </submittedName>
</protein>
<dbReference type="STRING" id="74873.A0A084VEQ3"/>
<evidence type="ECO:0000313" key="4">
    <source>
        <dbReference type="Proteomes" id="UP000030765"/>
    </source>
</evidence>
<dbReference type="VEuPathDB" id="VectorBase:ASIC003484"/>
<evidence type="ECO:0000313" key="2">
    <source>
        <dbReference type="EMBL" id="KFB36447.1"/>
    </source>
</evidence>
<feature type="region of interest" description="Disordered" evidence="1">
    <location>
        <begin position="57"/>
        <end position="82"/>
    </location>
</feature>
<evidence type="ECO:0000256" key="1">
    <source>
        <dbReference type="SAM" id="MobiDB-lite"/>
    </source>
</evidence>
<name>A0A084VEQ3_ANOSI</name>
<feature type="compositionally biased region" description="Basic and acidic residues" evidence="1">
    <location>
        <begin position="57"/>
        <end position="76"/>
    </location>
</feature>
<dbReference type="AlphaFoldDB" id="A0A084VEQ3"/>
<proteinExistence type="predicted"/>
<dbReference type="Proteomes" id="UP000030765">
    <property type="component" value="Unassembled WGS sequence"/>
</dbReference>
<sequence length="82" mass="9353">MYESDLRLTPHDGQFCRLCFSKSDDLCPLFASANNVPNKVLLHKIFDCTTITERKRLGSKRAENDGEKTQHNRDSAITKVLL</sequence>
<dbReference type="EnsemblMetazoa" id="ASIC003484-RA">
    <property type="protein sequence ID" value="ASIC003484-PA"/>
    <property type="gene ID" value="ASIC003484"/>
</dbReference>
<reference evidence="3" key="2">
    <citation type="submission" date="2020-05" db="UniProtKB">
        <authorList>
            <consortium name="EnsemblMetazoa"/>
        </authorList>
    </citation>
    <scope>IDENTIFICATION</scope>
</reference>
<keyword evidence="4" id="KW-1185">Reference proteome</keyword>
<dbReference type="EMBL" id="KE524778">
    <property type="protein sequence ID" value="KFB36447.1"/>
    <property type="molecule type" value="Genomic_DNA"/>
</dbReference>
<organism evidence="2">
    <name type="scientific">Anopheles sinensis</name>
    <name type="common">Mosquito</name>
    <dbReference type="NCBI Taxonomy" id="74873"/>
    <lineage>
        <taxon>Eukaryota</taxon>
        <taxon>Metazoa</taxon>
        <taxon>Ecdysozoa</taxon>
        <taxon>Arthropoda</taxon>
        <taxon>Hexapoda</taxon>
        <taxon>Insecta</taxon>
        <taxon>Pterygota</taxon>
        <taxon>Neoptera</taxon>
        <taxon>Endopterygota</taxon>
        <taxon>Diptera</taxon>
        <taxon>Nematocera</taxon>
        <taxon>Culicoidea</taxon>
        <taxon>Culicidae</taxon>
        <taxon>Anophelinae</taxon>
        <taxon>Anopheles</taxon>
    </lineage>
</organism>
<gene>
    <name evidence="2" type="ORF">ZHAS_00003484</name>
</gene>
<accession>A0A084VEQ3</accession>
<evidence type="ECO:0000313" key="3">
    <source>
        <dbReference type="EnsemblMetazoa" id="ASIC003484-PA"/>
    </source>
</evidence>
<dbReference type="EMBL" id="ATLV01012286">
    <property type="status" value="NOT_ANNOTATED_CDS"/>
    <property type="molecule type" value="Genomic_DNA"/>
</dbReference>